<dbReference type="Proteomes" id="UP000726737">
    <property type="component" value="Unassembled WGS sequence"/>
</dbReference>
<feature type="compositionally biased region" description="Basic residues" evidence="1">
    <location>
        <begin position="143"/>
        <end position="152"/>
    </location>
</feature>
<proteinExistence type="predicted"/>
<feature type="compositionally biased region" description="Low complexity" evidence="1">
    <location>
        <begin position="113"/>
        <end position="129"/>
    </location>
</feature>
<feature type="region of interest" description="Disordered" evidence="1">
    <location>
        <begin position="250"/>
        <end position="278"/>
    </location>
</feature>
<keyword evidence="3" id="KW-1185">Reference proteome</keyword>
<sequence>MLRRSSAVNNFDLFEDAADEVVGTNLGKVLDGVIGNNADKVSDDEQTARKTGQALATTDRPQKHALAMDDTRDPKRVAKRVGISRVRDEDAVTVVADDIKEMPVPLKSNSAEAAADSSHPAHIAAASSSNVDISPPASPSKTAPKKYKKKKAGLTSTATMIGSSRKQPVPIEVLTTASTSSRSSLLSPSTNTTATEIMAHNGMLPSHRTGLVIEPTDDEDEIQVVNYNPVPVTKKRVALPLMPAKHGPEISEAQEVSPSQNNPQNKPTTTQVVPKAKNHGPLSGLSVYVIPTDMDNTVFRMSRERVVQLDGEWLGPKTVTLSTDPRAVQEMPALNQKITTHIVTTLNSIESVKR</sequence>
<organism evidence="2 3">
    <name type="scientific">Mortierella polycephala</name>
    <dbReference type="NCBI Taxonomy" id="41804"/>
    <lineage>
        <taxon>Eukaryota</taxon>
        <taxon>Fungi</taxon>
        <taxon>Fungi incertae sedis</taxon>
        <taxon>Mucoromycota</taxon>
        <taxon>Mortierellomycotina</taxon>
        <taxon>Mortierellomycetes</taxon>
        <taxon>Mortierellales</taxon>
        <taxon>Mortierellaceae</taxon>
        <taxon>Mortierella</taxon>
    </lineage>
</organism>
<feature type="region of interest" description="Disordered" evidence="1">
    <location>
        <begin position="42"/>
        <end position="62"/>
    </location>
</feature>
<accession>A0A9P6PER8</accession>
<comment type="caution">
    <text evidence="2">The sequence shown here is derived from an EMBL/GenBank/DDBJ whole genome shotgun (WGS) entry which is preliminary data.</text>
</comment>
<feature type="non-terminal residue" evidence="2">
    <location>
        <position position="354"/>
    </location>
</feature>
<dbReference type="AlphaFoldDB" id="A0A9P6PER8"/>
<protein>
    <submittedName>
        <fullName evidence="2">Uncharacterized protein</fullName>
    </submittedName>
</protein>
<feature type="compositionally biased region" description="Polar residues" evidence="1">
    <location>
        <begin position="254"/>
        <end position="272"/>
    </location>
</feature>
<evidence type="ECO:0000256" key="1">
    <source>
        <dbReference type="SAM" id="MobiDB-lite"/>
    </source>
</evidence>
<reference evidence="2" key="1">
    <citation type="journal article" date="2020" name="Fungal Divers.">
        <title>Resolving the Mortierellaceae phylogeny through synthesis of multi-gene phylogenetics and phylogenomics.</title>
        <authorList>
            <person name="Vandepol N."/>
            <person name="Liber J."/>
            <person name="Desiro A."/>
            <person name="Na H."/>
            <person name="Kennedy M."/>
            <person name="Barry K."/>
            <person name="Grigoriev I.V."/>
            <person name="Miller A.N."/>
            <person name="O'Donnell K."/>
            <person name="Stajich J.E."/>
            <person name="Bonito G."/>
        </authorList>
    </citation>
    <scope>NUCLEOTIDE SEQUENCE</scope>
    <source>
        <strain evidence="2">KOD948</strain>
    </source>
</reference>
<name>A0A9P6PER8_9FUNG</name>
<dbReference type="EMBL" id="JAAAJA010001754">
    <property type="protein sequence ID" value="KAG0246570.1"/>
    <property type="molecule type" value="Genomic_DNA"/>
</dbReference>
<gene>
    <name evidence="2" type="ORF">BG011_002388</name>
</gene>
<dbReference type="OrthoDB" id="2449445at2759"/>
<evidence type="ECO:0000313" key="3">
    <source>
        <dbReference type="Proteomes" id="UP000726737"/>
    </source>
</evidence>
<evidence type="ECO:0000313" key="2">
    <source>
        <dbReference type="EMBL" id="KAG0246570.1"/>
    </source>
</evidence>
<feature type="region of interest" description="Disordered" evidence="1">
    <location>
        <begin position="108"/>
        <end position="154"/>
    </location>
</feature>